<organism evidence="1 2">
    <name type="scientific">Auriscalpium vulgare</name>
    <dbReference type="NCBI Taxonomy" id="40419"/>
    <lineage>
        <taxon>Eukaryota</taxon>
        <taxon>Fungi</taxon>
        <taxon>Dikarya</taxon>
        <taxon>Basidiomycota</taxon>
        <taxon>Agaricomycotina</taxon>
        <taxon>Agaricomycetes</taxon>
        <taxon>Russulales</taxon>
        <taxon>Auriscalpiaceae</taxon>
        <taxon>Auriscalpium</taxon>
    </lineage>
</organism>
<evidence type="ECO:0000313" key="2">
    <source>
        <dbReference type="Proteomes" id="UP000814033"/>
    </source>
</evidence>
<evidence type="ECO:0000313" key="1">
    <source>
        <dbReference type="EMBL" id="KAI0046342.1"/>
    </source>
</evidence>
<name>A0ACB8RRB6_9AGAM</name>
<gene>
    <name evidence="1" type="ORF">FA95DRAFT_1400212</name>
</gene>
<reference evidence="1" key="1">
    <citation type="submission" date="2021-02" db="EMBL/GenBank/DDBJ databases">
        <authorList>
            <consortium name="DOE Joint Genome Institute"/>
            <person name="Ahrendt S."/>
            <person name="Looney B.P."/>
            <person name="Miyauchi S."/>
            <person name="Morin E."/>
            <person name="Drula E."/>
            <person name="Courty P.E."/>
            <person name="Chicoki N."/>
            <person name="Fauchery L."/>
            <person name="Kohler A."/>
            <person name="Kuo A."/>
            <person name="Labutti K."/>
            <person name="Pangilinan J."/>
            <person name="Lipzen A."/>
            <person name="Riley R."/>
            <person name="Andreopoulos W."/>
            <person name="He G."/>
            <person name="Johnson J."/>
            <person name="Barry K.W."/>
            <person name="Grigoriev I.V."/>
            <person name="Nagy L."/>
            <person name="Hibbett D."/>
            <person name="Henrissat B."/>
            <person name="Matheny P.B."/>
            <person name="Labbe J."/>
            <person name="Martin F."/>
        </authorList>
    </citation>
    <scope>NUCLEOTIDE SEQUENCE</scope>
    <source>
        <strain evidence="1">FP105234-sp</strain>
    </source>
</reference>
<keyword evidence="2" id="KW-1185">Reference proteome</keyword>
<dbReference type="EMBL" id="MU275928">
    <property type="protein sequence ID" value="KAI0046342.1"/>
    <property type="molecule type" value="Genomic_DNA"/>
</dbReference>
<dbReference type="Proteomes" id="UP000814033">
    <property type="component" value="Unassembled WGS sequence"/>
</dbReference>
<accession>A0ACB8RRB6</accession>
<reference evidence="1" key="2">
    <citation type="journal article" date="2022" name="New Phytol.">
        <title>Evolutionary transition to the ectomycorrhizal habit in the genomes of a hyperdiverse lineage of mushroom-forming fungi.</title>
        <authorList>
            <person name="Looney B."/>
            <person name="Miyauchi S."/>
            <person name="Morin E."/>
            <person name="Drula E."/>
            <person name="Courty P.E."/>
            <person name="Kohler A."/>
            <person name="Kuo A."/>
            <person name="LaButti K."/>
            <person name="Pangilinan J."/>
            <person name="Lipzen A."/>
            <person name="Riley R."/>
            <person name="Andreopoulos W."/>
            <person name="He G."/>
            <person name="Johnson J."/>
            <person name="Nolan M."/>
            <person name="Tritt A."/>
            <person name="Barry K.W."/>
            <person name="Grigoriev I.V."/>
            <person name="Nagy L.G."/>
            <person name="Hibbett D."/>
            <person name="Henrissat B."/>
            <person name="Matheny P.B."/>
            <person name="Labbe J."/>
            <person name="Martin F.M."/>
        </authorList>
    </citation>
    <scope>NUCLEOTIDE SEQUENCE</scope>
    <source>
        <strain evidence="1">FP105234-sp</strain>
    </source>
</reference>
<sequence length="227" mass="24778">MPQLSVSTHRDSAPMPVRCTIISAPQPRASTLRRQRLNDLQGDRRQRILTQWLHEVQVRRGHLDIPAVSLTFALQTDDPDEDSTVAEDLARSKSAPATQSRCMPAAPESPRPDVSASGRRDSGDVAAHRQATESILTMRSPARSPSSDSSYSVDTPASPTEASLPSRIWFTMHDDMYPESGKATLHYLDGEPIWGEHGPADSRWPTGVVLETQSASWGGDGDVLIAC</sequence>
<protein>
    <submittedName>
        <fullName evidence="1">Uncharacterized protein</fullName>
    </submittedName>
</protein>
<comment type="caution">
    <text evidence="1">The sequence shown here is derived from an EMBL/GenBank/DDBJ whole genome shotgun (WGS) entry which is preliminary data.</text>
</comment>
<proteinExistence type="predicted"/>